<evidence type="ECO:0000313" key="1">
    <source>
        <dbReference type="EMBL" id="KAH8982884.1"/>
    </source>
</evidence>
<organism evidence="1 2">
    <name type="scientific">Lactarius akahatsu</name>
    <dbReference type="NCBI Taxonomy" id="416441"/>
    <lineage>
        <taxon>Eukaryota</taxon>
        <taxon>Fungi</taxon>
        <taxon>Dikarya</taxon>
        <taxon>Basidiomycota</taxon>
        <taxon>Agaricomycotina</taxon>
        <taxon>Agaricomycetes</taxon>
        <taxon>Russulales</taxon>
        <taxon>Russulaceae</taxon>
        <taxon>Lactarius</taxon>
    </lineage>
</organism>
<dbReference type="EMBL" id="JAKELL010000095">
    <property type="protein sequence ID" value="KAH8982884.1"/>
    <property type="molecule type" value="Genomic_DNA"/>
</dbReference>
<keyword evidence="2" id="KW-1185">Reference proteome</keyword>
<evidence type="ECO:0000313" key="2">
    <source>
        <dbReference type="Proteomes" id="UP001201163"/>
    </source>
</evidence>
<proteinExistence type="predicted"/>
<sequence length="135" mass="16007">MESLFLRDRRGVPSTFSNLHSALWFIQFFRNHRVPSEKRVVDSARGERWTDIKDDEEVPVSWCDPENVHVYLYVDLDAEMRAAERLYDKLWGKDLSVILEEISDNGNTWKYVPKKHMDSLELMKLGYPDKHSLHL</sequence>
<accession>A0AAD4L921</accession>
<dbReference type="AlphaFoldDB" id="A0AAD4L921"/>
<reference evidence="1" key="1">
    <citation type="submission" date="2022-01" db="EMBL/GenBank/DDBJ databases">
        <title>Comparative genomics reveals a dynamic genome evolution in the ectomycorrhizal milk-cap (Lactarius) mushrooms.</title>
        <authorList>
            <consortium name="DOE Joint Genome Institute"/>
            <person name="Lebreton A."/>
            <person name="Tang N."/>
            <person name="Kuo A."/>
            <person name="LaButti K."/>
            <person name="Drula E."/>
            <person name="Barry K."/>
            <person name="Clum A."/>
            <person name="Lipzen A."/>
            <person name="Mousain D."/>
            <person name="Ng V."/>
            <person name="Wang R."/>
            <person name="Wang X."/>
            <person name="Dai Y."/>
            <person name="Henrissat B."/>
            <person name="Grigoriev I.V."/>
            <person name="Guerin-Laguette A."/>
            <person name="Yu F."/>
            <person name="Martin F.M."/>
        </authorList>
    </citation>
    <scope>NUCLEOTIDE SEQUENCE</scope>
    <source>
        <strain evidence="1">QP</strain>
    </source>
</reference>
<protein>
    <submittedName>
        <fullName evidence="1">Uncharacterized protein</fullName>
    </submittedName>
</protein>
<comment type="caution">
    <text evidence="1">The sequence shown here is derived from an EMBL/GenBank/DDBJ whole genome shotgun (WGS) entry which is preliminary data.</text>
</comment>
<dbReference type="Proteomes" id="UP001201163">
    <property type="component" value="Unassembled WGS sequence"/>
</dbReference>
<name>A0AAD4L921_9AGAM</name>
<gene>
    <name evidence="1" type="ORF">EDB92DRAFT_1952030</name>
</gene>